<feature type="domain" description="Phospholipase D N-terminal" evidence="2">
    <location>
        <begin position="40"/>
        <end position="136"/>
    </location>
</feature>
<sequence length="525" mass="58648">MTQLLTPTRRAVLGGIAVAPFILPSRLSAQMRFADYPFTLGVASGSPLADGFVLWTRLAPSPMEPHGGMPMKPIAVDWEVAEDSGFKAVVQKGTETAWPELGHSVHAEVAGLKPGRSYWYRFLCGGEKSLVGRAATLPAAGSAVARMRFAAVGCQHFEAGWYTAFRRVAEEDLDFVFHYGDYIYEYHPGYALDENKRPMQPVRLYAGREPFAIGDYRIRYAQETLDPDLMAARAAHPWFCTYDDHEVQNNWAGVYDQNGTPPEVFVTRRRQALQCWYEHMPVRKSTLLADGTVDFHTRADFGDLARLHLPNTRLYRTDQPCGDNYKPMCAEAAKPGAQMIDPAQEKWLDDGLASSRQRWQGVLQQVMMCPLDRRSTGDSDEDASVHGDKPVFNMDSWGGYPAQRERLFDAFGRKGNVVVVTGDEHQNFASDLMHGGRVVGSEFVSTSITSGGDGHDTRPGNETWMRNNPNLKWTNDRRGYVLSEVTPESWIGHYRTLDAVTVKDMPIRTAASWVVESGKTGLQRA</sequence>
<organism evidence="3 4">
    <name type="scientific">Sphingomonas oryzagri</name>
    <dbReference type="NCBI Taxonomy" id="3042314"/>
    <lineage>
        <taxon>Bacteria</taxon>
        <taxon>Pseudomonadati</taxon>
        <taxon>Pseudomonadota</taxon>
        <taxon>Alphaproteobacteria</taxon>
        <taxon>Sphingomonadales</taxon>
        <taxon>Sphingomonadaceae</taxon>
        <taxon>Sphingomonas</taxon>
    </lineage>
</organism>
<reference evidence="3" key="1">
    <citation type="submission" date="2023-04" db="EMBL/GenBank/DDBJ databases">
        <title>Sphingomonas sp. MAHUQ-71 isolated from rice field.</title>
        <authorList>
            <person name="Huq M.A."/>
        </authorList>
    </citation>
    <scope>NUCLEOTIDE SEQUENCE</scope>
    <source>
        <strain evidence="3">MAHUQ-71</strain>
    </source>
</reference>
<dbReference type="InterPro" id="IPR032093">
    <property type="entry name" value="PhoD_N"/>
</dbReference>
<dbReference type="InterPro" id="IPR038607">
    <property type="entry name" value="PhoD-like_sf"/>
</dbReference>
<evidence type="ECO:0000313" key="3">
    <source>
        <dbReference type="EMBL" id="MDH7639810.1"/>
    </source>
</evidence>
<feature type="domain" description="PhoD-like phosphatase metallophosphatase" evidence="1">
    <location>
        <begin position="149"/>
        <end position="491"/>
    </location>
</feature>
<proteinExistence type="predicted"/>
<dbReference type="InterPro" id="IPR029052">
    <property type="entry name" value="Metallo-depent_PP-like"/>
</dbReference>
<dbReference type="SUPFAM" id="SSF56300">
    <property type="entry name" value="Metallo-dependent phosphatases"/>
    <property type="match status" value="1"/>
</dbReference>
<dbReference type="CDD" id="cd07389">
    <property type="entry name" value="MPP_PhoD"/>
    <property type="match status" value="1"/>
</dbReference>
<comment type="caution">
    <text evidence="3">The sequence shown here is derived from an EMBL/GenBank/DDBJ whole genome shotgun (WGS) entry which is preliminary data.</text>
</comment>
<dbReference type="PANTHER" id="PTHR43606">
    <property type="entry name" value="PHOSPHATASE, PUTATIVE (AFU_ORTHOLOGUE AFUA_6G08710)-RELATED"/>
    <property type="match status" value="1"/>
</dbReference>
<dbReference type="Gene3D" id="3.60.21.70">
    <property type="entry name" value="PhoD-like phosphatase"/>
    <property type="match status" value="1"/>
</dbReference>
<evidence type="ECO:0000259" key="2">
    <source>
        <dbReference type="Pfam" id="PF16655"/>
    </source>
</evidence>
<dbReference type="Gene3D" id="2.60.40.380">
    <property type="entry name" value="Purple acid phosphatase-like, N-terminal"/>
    <property type="match status" value="1"/>
</dbReference>
<dbReference type="EMBL" id="JARYGZ010000001">
    <property type="protein sequence ID" value="MDH7639810.1"/>
    <property type="molecule type" value="Genomic_DNA"/>
</dbReference>
<protein>
    <submittedName>
        <fullName evidence="3">Alkaline phosphatase D family protein</fullName>
    </submittedName>
</protein>
<dbReference type="RefSeq" id="WP_281045054.1">
    <property type="nucleotide sequence ID" value="NZ_JARYGZ010000001.1"/>
</dbReference>
<dbReference type="Proteomes" id="UP001160625">
    <property type="component" value="Unassembled WGS sequence"/>
</dbReference>
<dbReference type="PANTHER" id="PTHR43606:SF2">
    <property type="entry name" value="ALKALINE PHOSPHATASE FAMILY PROTEIN (AFU_ORTHOLOGUE AFUA_5G03860)"/>
    <property type="match status" value="1"/>
</dbReference>
<name>A0ABT6N3C2_9SPHN</name>
<gene>
    <name evidence="3" type="ORF">QGN17_13830</name>
</gene>
<dbReference type="Pfam" id="PF16655">
    <property type="entry name" value="PhoD_N"/>
    <property type="match status" value="1"/>
</dbReference>
<evidence type="ECO:0000259" key="1">
    <source>
        <dbReference type="Pfam" id="PF09423"/>
    </source>
</evidence>
<keyword evidence="4" id="KW-1185">Reference proteome</keyword>
<accession>A0ABT6N3C2</accession>
<evidence type="ECO:0000313" key="4">
    <source>
        <dbReference type="Proteomes" id="UP001160625"/>
    </source>
</evidence>
<dbReference type="InterPro" id="IPR052900">
    <property type="entry name" value="Phospholipid_Metab_Enz"/>
</dbReference>
<dbReference type="Pfam" id="PF09423">
    <property type="entry name" value="PhoD"/>
    <property type="match status" value="1"/>
</dbReference>
<dbReference type="InterPro" id="IPR018946">
    <property type="entry name" value="PhoD-like_MPP"/>
</dbReference>